<accession>U4LWB9</accession>
<name>U4LWB9_PYROM</name>
<proteinExistence type="predicted"/>
<reference evidence="1 2" key="1">
    <citation type="journal article" date="2013" name="PLoS Genet.">
        <title>The genome and development-dependent transcriptomes of Pyronema confluens: a window into fungal evolution.</title>
        <authorList>
            <person name="Traeger S."/>
            <person name="Altegoer F."/>
            <person name="Freitag M."/>
            <person name="Gabaldon T."/>
            <person name="Kempken F."/>
            <person name="Kumar A."/>
            <person name="Marcet-Houben M."/>
            <person name="Poggeler S."/>
            <person name="Stajich J.E."/>
            <person name="Nowrousian M."/>
        </authorList>
    </citation>
    <scope>NUCLEOTIDE SEQUENCE [LARGE SCALE GENOMIC DNA]</scope>
    <source>
        <strain evidence="2">CBS 100304</strain>
        <tissue evidence="1">Vegetative mycelium</tissue>
    </source>
</reference>
<dbReference type="EMBL" id="HF936132">
    <property type="protein sequence ID" value="CCX33526.1"/>
    <property type="molecule type" value="Genomic_DNA"/>
</dbReference>
<gene>
    <name evidence="1" type="ORF">PCON_01368</name>
</gene>
<sequence length="9" mass="1133">MIFQSKSHR</sequence>
<protein>
    <submittedName>
        <fullName evidence="1">Uncharacterized protein</fullName>
    </submittedName>
</protein>
<dbReference type="Proteomes" id="UP000018144">
    <property type="component" value="Unassembled WGS sequence"/>
</dbReference>
<organism evidence="1 2">
    <name type="scientific">Pyronema omphalodes (strain CBS 100304)</name>
    <name type="common">Pyronema confluens</name>
    <dbReference type="NCBI Taxonomy" id="1076935"/>
    <lineage>
        <taxon>Eukaryota</taxon>
        <taxon>Fungi</taxon>
        <taxon>Dikarya</taxon>
        <taxon>Ascomycota</taxon>
        <taxon>Pezizomycotina</taxon>
        <taxon>Pezizomycetes</taxon>
        <taxon>Pezizales</taxon>
        <taxon>Pyronemataceae</taxon>
        <taxon>Pyronema</taxon>
    </lineage>
</organism>
<evidence type="ECO:0000313" key="2">
    <source>
        <dbReference type="Proteomes" id="UP000018144"/>
    </source>
</evidence>
<keyword evidence="2" id="KW-1185">Reference proteome</keyword>
<evidence type="ECO:0000313" key="1">
    <source>
        <dbReference type="EMBL" id="CCX33526.1"/>
    </source>
</evidence>